<evidence type="ECO:0000256" key="1">
    <source>
        <dbReference type="SAM" id="MobiDB-lite"/>
    </source>
</evidence>
<gene>
    <name evidence="2" type="ORF">DFP89_103102</name>
</gene>
<feature type="region of interest" description="Disordered" evidence="1">
    <location>
        <begin position="1"/>
        <end position="20"/>
    </location>
</feature>
<dbReference type="Proteomes" id="UP000253345">
    <property type="component" value="Unassembled WGS sequence"/>
</dbReference>
<reference evidence="2 3" key="1">
    <citation type="submission" date="2018-07" db="EMBL/GenBank/DDBJ databases">
        <title>Genomic Encyclopedia of Type Strains, Phase III (KMG-III): the genomes of soil and plant-associated and newly described type strains.</title>
        <authorList>
            <person name="Whitman W."/>
        </authorList>
    </citation>
    <scope>NUCLEOTIDE SEQUENCE [LARGE SCALE GENOMIC DNA]</scope>
    <source>
        <strain evidence="2 3">CECT 8525</strain>
    </source>
</reference>
<evidence type="ECO:0008006" key="4">
    <source>
        <dbReference type="Google" id="ProtNLM"/>
    </source>
</evidence>
<dbReference type="AlphaFoldDB" id="A0A368Z5P3"/>
<keyword evidence="3" id="KW-1185">Reference proteome</keyword>
<organism evidence="2 3">
    <name type="scientific">Paracoccus lutimaris</name>
    <dbReference type="NCBI Taxonomy" id="1490030"/>
    <lineage>
        <taxon>Bacteria</taxon>
        <taxon>Pseudomonadati</taxon>
        <taxon>Pseudomonadota</taxon>
        <taxon>Alphaproteobacteria</taxon>
        <taxon>Rhodobacterales</taxon>
        <taxon>Paracoccaceae</taxon>
        <taxon>Paracoccus</taxon>
    </lineage>
</organism>
<accession>A0A368Z5P3</accession>
<sequence length="116" mass="11410">MLSAAQAGMAGGCPPGSQPVELTLPRVPGAAEIIGLDVMTGPVSSAGSVTILTRDGTVLASASGHGGSGAQARLSFQFALPATAADNARLSLCIAVLDPRRPDGSPGLLEVAAFLD</sequence>
<name>A0A368Z5P3_9RHOB</name>
<protein>
    <recommendedName>
        <fullName evidence="4">Bacterial spore germination immunoglobulin-like domain-containing protein</fullName>
    </recommendedName>
</protein>
<proteinExistence type="predicted"/>
<dbReference type="EMBL" id="QPJL01000003">
    <property type="protein sequence ID" value="RCW87098.1"/>
    <property type="molecule type" value="Genomic_DNA"/>
</dbReference>
<evidence type="ECO:0000313" key="3">
    <source>
        <dbReference type="Proteomes" id="UP000253345"/>
    </source>
</evidence>
<comment type="caution">
    <text evidence="2">The sequence shown here is derived from an EMBL/GenBank/DDBJ whole genome shotgun (WGS) entry which is preliminary data.</text>
</comment>
<evidence type="ECO:0000313" key="2">
    <source>
        <dbReference type="EMBL" id="RCW87098.1"/>
    </source>
</evidence>